<evidence type="ECO:0000313" key="3">
    <source>
        <dbReference type="Proteomes" id="UP000828390"/>
    </source>
</evidence>
<keyword evidence="1" id="KW-0175">Coiled coil</keyword>
<dbReference type="PANTHER" id="PTHR25462">
    <property type="entry name" value="BONUS, ISOFORM C-RELATED"/>
    <property type="match status" value="1"/>
</dbReference>
<organism evidence="2 3">
    <name type="scientific">Dreissena polymorpha</name>
    <name type="common">Zebra mussel</name>
    <name type="synonym">Mytilus polymorpha</name>
    <dbReference type="NCBI Taxonomy" id="45954"/>
    <lineage>
        <taxon>Eukaryota</taxon>
        <taxon>Metazoa</taxon>
        <taxon>Spiralia</taxon>
        <taxon>Lophotrochozoa</taxon>
        <taxon>Mollusca</taxon>
        <taxon>Bivalvia</taxon>
        <taxon>Autobranchia</taxon>
        <taxon>Heteroconchia</taxon>
        <taxon>Euheterodonta</taxon>
        <taxon>Imparidentia</taxon>
        <taxon>Neoheterodontei</taxon>
        <taxon>Myida</taxon>
        <taxon>Dreissenoidea</taxon>
        <taxon>Dreissenidae</taxon>
        <taxon>Dreissena</taxon>
    </lineage>
</organism>
<dbReference type="PANTHER" id="PTHR25462:SF296">
    <property type="entry name" value="MEIOTIC P26, ISOFORM F"/>
    <property type="match status" value="1"/>
</dbReference>
<evidence type="ECO:0000313" key="2">
    <source>
        <dbReference type="EMBL" id="KAH3734404.1"/>
    </source>
</evidence>
<evidence type="ECO:0008006" key="4">
    <source>
        <dbReference type="Google" id="ProtNLM"/>
    </source>
</evidence>
<proteinExistence type="predicted"/>
<dbReference type="Gene3D" id="2.120.10.30">
    <property type="entry name" value="TolB, C-terminal domain"/>
    <property type="match status" value="1"/>
</dbReference>
<evidence type="ECO:0000256" key="1">
    <source>
        <dbReference type="SAM" id="Coils"/>
    </source>
</evidence>
<dbReference type="Gene3D" id="3.30.160.60">
    <property type="entry name" value="Classic Zinc Finger"/>
    <property type="match status" value="1"/>
</dbReference>
<dbReference type="EMBL" id="JAIWYP010000011">
    <property type="protein sequence ID" value="KAH3734404.1"/>
    <property type="molecule type" value="Genomic_DNA"/>
</dbReference>
<dbReference type="CDD" id="cd19757">
    <property type="entry name" value="Bbox1"/>
    <property type="match status" value="1"/>
</dbReference>
<reference evidence="2" key="1">
    <citation type="journal article" date="2019" name="bioRxiv">
        <title>The Genome of the Zebra Mussel, Dreissena polymorpha: A Resource for Invasive Species Research.</title>
        <authorList>
            <person name="McCartney M.A."/>
            <person name="Auch B."/>
            <person name="Kono T."/>
            <person name="Mallez S."/>
            <person name="Zhang Y."/>
            <person name="Obille A."/>
            <person name="Becker A."/>
            <person name="Abrahante J.E."/>
            <person name="Garbe J."/>
            <person name="Badalamenti J.P."/>
            <person name="Herman A."/>
            <person name="Mangelson H."/>
            <person name="Liachko I."/>
            <person name="Sullivan S."/>
            <person name="Sone E.D."/>
            <person name="Koren S."/>
            <person name="Silverstein K.A.T."/>
            <person name="Beckman K.B."/>
            <person name="Gohl D.M."/>
        </authorList>
    </citation>
    <scope>NUCLEOTIDE SEQUENCE</scope>
    <source>
        <strain evidence="2">Duluth1</strain>
        <tissue evidence="2">Whole animal</tissue>
    </source>
</reference>
<dbReference type="SUPFAM" id="SSF63829">
    <property type="entry name" value="Calcium-dependent phosphotriesterase"/>
    <property type="match status" value="1"/>
</dbReference>
<name>A0A9D4CYD8_DREPO</name>
<accession>A0A9D4CYD8</accession>
<dbReference type="AlphaFoldDB" id="A0A9D4CYD8"/>
<reference evidence="2" key="2">
    <citation type="submission" date="2020-11" db="EMBL/GenBank/DDBJ databases">
        <authorList>
            <person name="McCartney M.A."/>
            <person name="Auch B."/>
            <person name="Kono T."/>
            <person name="Mallez S."/>
            <person name="Becker A."/>
            <person name="Gohl D.M."/>
            <person name="Silverstein K.A.T."/>
            <person name="Koren S."/>
            <person name="Bechman K.B."/>
            <person name="Herman A."/>
            <person name="Abrahante J.E."/>
            <person name="Garbe J."/>
        </authorList>
    </citation>
    <scope>NUCLEOTIDE SEQUENCE</scope>
    <source>
        <strain evidence="2">Duluth1</strain>
        <tissue evidence="2">Whole animal</tissue>
    </source>
</reference>
<gene>
    <name evidence="2" type="ORF">DPMN_040844</name>
</gene>
<dbReference type="InterPro" id="IPR047153">
    <property type="entry name" value="TRIM45/56/19-like"/>
</dbReference>
<comment type="caution">
    <text evidence="2">The sequence shown here is derived from an EMBL/GenBank/DDBJ whole genome shotgun (WGS) entry which is preliminary data.</text>
</comment>
<sequence length="555" mass="61959">MYQQFKRVSSAASRTMFEHSKASDCGSSFASVSGKCCFRDVEYFCNNCKKKFCSICVVDNHKMADLLKHEISRMETANKKTGGAICEKHSMAFQLFCLDHTCNCCAKCVSQGHRECDERLLPLDQGYASCLEEIITDASALAKQYEKQMEKINEQSKVIPGQIESMKECVIKLFDELRSRVTGSLNDKENELKEEIKPKRKFCNDTKGDIDMTSSILKGKGTITSSNELLPILASKLQSYRNSIAEQKMLNFDIEMSIKFNDSVETLTNTRSIGEIKISKRYPQKKINPRKIEGRVLAKSPNDDSEPRYCKLEFVNDMQIVAIDSMNRKVVLFSSNLAIQSSIMLNNCIPVSLAVISKGIAAVTSISDKIDILQISGNNTITLNQPLNVSSQYSSATKMNDETMCCIAKGDNRSMRMVSLNGKEADFVPRLPERAYKLGEAEIAFLKTNQTLVITEKYNNVVIFYDIRGKQPPVRITHEDMIYPRGISVGSNDCIYVCSETKSSIVQISPDGKVVGTNKIGMTCPSAVSVSPNSRLLVVANDTKSKRELHIYGVE</sequence>
<keyword evidence="3" id="KW-1185">Reference proteome</keyword>
<dbReference type="InterPro" id="IPR011042">
    <property type="entry name" value="6-blade_b-propeller_TolB-like"/>
</dbReference>
<dbReference type="Proteomes" id="UP000828390">
    <property type="component" value="Unassembled WGS sequence"/>
</dbReference>
<protein>
    <recommendedName>
        <fullName evidence="4">B box-type domain-containing protein</fullName>
    </recommendedName>
</protein>
<feature type="coiled-coil region" evidence="1">
    <location>
        <begin position="128"/>
        <end position="155"/>
    </location>
</feature>